<dbReference type="EMBL" id="JAQJZL010000010">
    <property type="protein sequence ID" value="KAJ6035712.1"/>
    <property type="molecule type" value="Genomic_DNA"/>
</dbReference>
<keyword evidence="1" id="KW-0472">Membrane</keyword>
<dbReference type="AlphaFoldDB" id="A0AAD6I8G9"/>
<keyword evidence="1" id="KW-0812">Transmembrane</keyword>
<accession>A0AAD6I8G9</accession>
<reference evidence="2" key="2">
    <citation type="submission" date="2023-01" db="EMBL/GenBank/DDBJ databases">
        <authorList>
            <person name="Petersen C."/>
        </authorList>
    </citation>
    <scope>NUCLEOTIDE SEQUENCE</scope>
    <source>
        <strain evidence="2">IBT 15450</strain>
    </source>
</reference>
<evidence type="ECO:0000256" key="1">
    <source>
        <dbReference type="SAM" id="Phobius"/>
    </source>
</evidence>
<dbReference type="Proteomes" id="UP001219568">
    <property type="component" value="Unassembled WGS sequence"/>
</dbReference>
<organism evidence="2 3">
    <name type="scientific">Penicillium canescens</name>
    <dbReference type="NCBI Taxonomy" id="5083"/>
    <lineage>
        <taxon>Eukaryota</taxon>
        <taxon>Fungi</taxon>
        <taxon>Dikarya</taxon>
        <taxon>Ascomycota</taxon>
        <taxon>Pezizomycotina</taxon>
        <taxon>Eurotiomycetes</taxon>
        <taxon>Eurotiomycetidae</taxon>
        <taxon>Eurotiales</taxon>
        <taxon>Aspergillaceae</taxon>
        <taxon>Penicillium</taxon>
    </lineage>
</organism>
<proteinExistence type="predicted"/>
<keyword evidence="3" id="KW-1185">Reference proteome</keyword>
<gene>
    <name evidence="2" type="ORF">N7460_009887</name>
</gene>
<feature type="transmembrane region" description="Helical" evidence="1">
    <location>
        <begin position="12"/>
        <end position="31"/>
    </location>
</feature>
<reference evidence="2" key="1">
    <citation type="journal article" date="2023" name="IMA Fungus">
        <title>Comparative genomic study of the Penicillium genus elucidates a diverse pangenome and 15 lateral gene transfer events.</title>
        <authorList>
            <person name="Petersen C."/>
            <person name="Sorensen T."/>
            <person name="Nielsen M.R."/>
            <person name="Sondergaard T.E."/>
            <person name="Sorensen J.L."/>
            <person name="Fitzpatrick D.A."/>
            <person name="Frisvad J.C."/>
            <person name="Nielsen K.L."/>
        </authorList>
    </citation>
    <scope>NUCLEOTIDE SEQUENCE</scope>
    <source>
        <strain evidence="2">IBT 15450</strain>
    </source>
</reference>
<keyword evidence="1" id="KW-1133">Transmembrane helix</keyword>
<evidence type="ECO:0000313" key="3">
    <source>
        <dbReference type="Proteomes" id="UP001219568"/>
    </source>
</evidence>
<comment type="caution">
    <text evidence="2">The sequence shown here is derived from an EMBL/GenBank/DDBJ whole genome shotgun (WGS) entry which is preliminary data.</text>
</comment>
<protein>
    <submittedName>
        <fullName evidence="2">Uncharacterized protein</fullName>
    </submittedName>
</protein>
<name>A0AAD6I8G9_PENCN</name>
<sequence length="73" mass="7978">MKGIFRNNAPGVISSLLCILIAFVLIRLELLTHTPDSQRRREDAAGESVSSWVSLSKLTVLISAKNREDDAGP</sequence>
<evidence type="ECO:0000313" key="2">
    <source>
        <dbReference type="EMBL" id="KAJ6035712.1"/>
    </source>
</evidence>